<sequence>MMPMTPMDWSLAMMRAGSQVMGAQIRLAQVMCEAGMEQQQRLWGLRAPDLPVKERVTSAPGACVSLPPRAVTRLRAVPAAPGAQTRRRAASKAPIPVLVARSGDADLSADI</sequence>
<dbReference type="RefSeq" id="WP_076702429.1">
    <property type="nucleotide sequence ID" value="NZ_CP015093.1"/>
</dbReference>
<proteinExistence type="predicted"/>
<keyword evidence="2" id="KW-1185">Reference proteome</keyword>
<accession>A0A1P8UWA8</accession>
<dbReference type="Proteomes" id="UP000187059">
    <property type="component" value="Chromosome"/>
</dbReference>
<dbReference type="KEGG" id="paby:Ga0080574_TMP3348"/>
<organism evidence="1 2">
    <name type="scientific">Salipiger abyssi</name>
    <dbReference type="NCBI Taxonomy" id="1250539"/>
    <lineage>
        <taxon>Bacteria</taxon>
        <taxon>Pseudomonadati</taxon>
        <taxon>Pseudomonadota</taxon>
        <taxon>Alphaproteobacteria</taxon>
        <taxon>Rhodobacterales</taxon>
        <taxon>Roseobacteraceae</taxon>
        <taxon>Salipiger</taxon>
    </lineage>
</organism>
<protein>
    <submittedName>
        <fullName evidence="1">Uncharacterized protein</fullName>
    </submittedName>
</protein>
<evidence type="ECO:0000313" key="2">
    <source>
        <dbReference type="Proteomes" id="UP000187059"/>
    </source>
</evidence>
<dbReference type="AlphaFoldDB" id="A0A1P8UWA8"/>
<dbReference type="EMBL" id="CP015093">
    <property type="protein sequence ID" value="APZ53682.1"/>
    <property type="molecule type" value="Genomic_DNA"/>
</dbReference>
<evidence type="ECO:0000313" key="1">
    <source>
        <dbReference type="EMBL" id="APZ53682.1"/>
    </source>
</evidence>
<gene>
    <name evidence="1" type="ORF">Ga0080574_TMP3348</name>
</gene>
<name>A0A1P8UWA8_9RHOB</name>
<dbReference type="STRING" id="1250539.Ga0080574_TMP3348"/>
<reference evidence="1 2" key="1">
    <citation type="submission" date="2016-04" db="EMBL/GenBank/DDBJ databases">
        <title>Deep-sea bacteria in the southern Pacific.</title>
        <authorList>
            <person name="Tang K."/>
        </authorList>
    </citation>
    <scope>NUCLEOTIDE SEQUENCE [LARGE SCALE GENOMIC DNA]</scope>
    <source>
        <strain evidence="1 2">JLT2014</strain>
    </source>
</reference>
<dbReference type="OrthoDB" id="9909917at2"/>